<proteinExistence type="predicted"/>
<evidence type="ECO:0000313" key="2">
    <source>
        <dbReference type="Proteomes" id="UP000183275"/>
    </source>
</evidence>
<dbReference type="AlphaFoldDB" id="A0A1I0N2E3"/>
<organism evidence="1 2">
    <name type="scientific">Natrinema salifodinae</name>
    <dbReference type="NCBI Taxonomy" id="1202768"/>
    <lineage>
        <taxon>Archaea</taxon>
        <taxon>Methanobacteriati</taxon>
        <taxon>Methanobacteriota</taxon>
        <taxon>Stenosarchaea group</taxon>
        <taxon>Halobacteria</taxon>
        <taxon>Halobacteriales</taxon>
        <taxon>Natrialbaceae</taxon>
        <taxon>Natrinema</taxon>
    </lineage>
</organism>
<gene>
    <name evidence="1" type="ORF">SAMN05216285_1250</name>
</gene>
<keyword evidence="2" id="KW-1185">Reference proteome</keyword>
<dbReference type="STRING" id="1202768.SAMN05216285_1250"/>
<evidence type="ECO:0000313" key="1">
    <source>
        <dbReference type="EMBL" id="SEV94985.1"/>
    </source>
</evidence>
<accession>A0A1I0N2E3</accession>
<dbReference type="eggNOG" id="arCOG11143">
    <property type="taxonomic scope" value="Archaea"/>
</dbReference>
<sequence length="38" mass="4197">MDMSRTIKIVLALVVIAVLWKVAFGGSSEVEVDYEPTE</sequence>
<dbReference type="Proteomes" id="UP000183275">
    <property type="component" value="Unassembled WGS sequence"/>
</dbReference>
<dbReference type="EMBL" id="FOIS01000002">
    <property type="protein sequence ID" value="SEV94985.1"/>
    <property type="molecule type" value="Genomic_DNA"/>
</dbReference>
<protein>
    <submittedName>
        <fullName evidence="1">Uncharacterized protein</fullName>
    </submittedName>
</protein>
<reference evidence="2" key="1">
    <citation type="submission" date="2016-10" db="EMBL/GenBank/DDBJ databases">
        <authorList>
            <person name="Varghese N."/>
        </authorList>
    </citation>
    <scope>NUCLEOTIDE SEQUENCE [LARGE SCALE GENOMIC DNA]</scope>
    <source>
        <strain evidence="2">CGMCC 1.12284</strain>
    </source>
</reference>
<name>A0A1I0N2E3_9EURY</name>